<comment type="caution">
    <text evidence="2">The sequence shown here is derived from an EMBL/GenBank/DDBJ whole genome shotgun (WGS) entry which is preliminary data.</text>
</comment>
<reference evidence="2 3" key="2">
    <citation type="journal article" date="2023" name="Mol. Biol. Evol.">
        <title>Genomics of Secondarily Temperate Adaptation in the Only Non-Antarctic Icefish.</title>
        <authorList>
            <person name="Rivera-Colon A.G."/>
            <person name="Rayamajhi N."/>
            <person name="Minhas B.F."/>
            <person name="Madrigal G."/>
            <person name="Bilyk K.T."/>
            <person name="Yoon V."/>
            <person name="Hune M."/>
            <person name="Gregory S."/>
            <person name="Cheng C.H.C."/>
            <person name="Catchen J.M."/>
        </authorList>
    </citation>
    <scope>NUCLEOTIDE SEQUENCE [LARGE SCALE GENOMIC DNA]</scope>
    <source>
        <strain evidence="2">JMC-PN-2008</strain>
    </source>
</reference>
<sequence>MRCAFGHLSKKAGAVTSPKRPNLKSGTWSIGEGMKGNINAKHRIGEVFGGISRRNKRRVNVTSAYRVTFTRHGSCFSASIDSLQQQKRGAEGGADNRIKSPNLQHIFSFDRHLERVTGL</sequence>
<accession>A0AAN8AK43</accession>
<keyword evidence="3" id="KW-1185">Reference proteome</keyword>
<name>A0AAN8AK43_ELEMC</name>
<feature type="region of interest" description="Disordered" evidence="1">
    <location>
        <begin position="6"/>
        <end position="29"/>
    </location>
</feature>
<dbReference type="Proteomes" id="UP001346869">
    <property type="component" value="Unassembled WGS sequence"/>
</dbReference>
<evidence type="ECO:0000313" key="3">
    <source>
        <dbReference type="Proteomes" id="UP001346869"/>
    </source>
</evidence>
<gene>
    <name evidence="2" type="ORF">PBY51_011049</name>
</gene>
<evidence type="ECO:0000313" key="2">
    <source>
        <dbReference type="EMBL" id="KAK5857832.1"/>
    </source>
</evidence>
<protein>
    <submittedName>
        <fullName evidence="2">Uncharacterized protein</fullName>
    </submittedName>
</protein>
<dbReference type="EMBL" id="JAUZQC010000016">
    <property type="protein sequence ID" value="KAK5857832.1"/>
    <property type="molecule type" value="Genomic_DNA"/>
</dbReference>
<organism evidence="2 3">
    <name type="scientific">Eleginops maclovinus</name>
    <name type="common">Patagonian blennie</name>
    <name type="synonym">Eleginus maclovinus</name>
    <dbReference type="NCBI Taxonomy" id="56733"/>
    <lineage>
        <taxon>Eukaryota</taxon>
        <taxon>Metazoa</taxon>
        <taxon>Chordata</taxon>
        <taxon>Craniata</taxon>
        <taxon>Vertebrata</taxon>
        <taxon>Euteleostomi</taxon>
        <taxon>Actinopterygii</taxon>
        <taxon>Neopterygii</taxon>
        <taxon>Teleostei</taxon>
        <taxon>Neoteleostei</taxon>
        <taxon>Acanthomorphata</taxon>
        <taxon>Eupercaria</taxon>
        <taxon>Perciformes</taxon>
        <taxon>Notothenioidei</taxon>
        <taxon>Eleginopidae</taxon>
        <taxon>Eleginops</taxon>
    </lineage>
</organism>
<proteinExistence type="predicted"/>
<dbReference type="AlphaFoldDB" id="A0AAN8AK43"/>
<reference evidence="2 3" key="1">
    <citation type="journal article" date="2023" name="Genes (Basel)">
        <title>Chromosome-Level Genome Assembly and Circadian Gene Repertoire of the Patagonia Blennie Eleginops maclovinus-The Closest Ancestral Proxy of Antarctic Cryonotothenioids.</title>
        <authorList>
            <person name="Cheng C.C."/>
            <person name="Rivera-Colon A.G."/>
            <person name="Minhas B.F."/>
            <person name="Wilson L."/>
            <person name="Rayamajhi N."/>
            <person name="Vargas-Chacoff L."/>
            <person name="Catchen J.M."/>
        </authorList>
    </citation>
    <scope>NUCLEOTIDE SEQUENCE [LARGE SCALE GENOMIC DNA]</scope>
    <source>
        <strain evidence="2">JMC-PN-2008</strain>
    </source>
</reference>
<evidence type="ECO:0000256" key="1">
    <source>
        <dbReference type="SAM" id="MobiDB-lite"/>
    </source>
</evidence>